<protein>
    <submittedName>
        <fullName evidence="2">Thiol-disulfide isomerase/thioredoxin</fullName>
    </submittedName>
</protein>
<dbReference type="InterPro" id="IPR013766">
    <property type="entry name" value="Thioredoxin_domain"/>
</dbReference>
<organism evidence="2 3">
    <name type="scientific">Nocardiopsis aegyptia</name>
    <dbReference type="NCBI Taxonomy" id="220378"/>
    <lineage>
        <taxon>Bacteria</taxon>
        <taxon>Bacillati</taxon>
        <taxon>Actinomycetota</taxon>
        <taxon>Actinomycetes</taxon>
        <taxon>Streptosporangiales</taxon>
        <taxon>Nocardiopsidaceae</taxon>
        <taxon>Nocardiopsis</taxon>
    </lineage>
</organism>
<dbReference type="RefSeq" id="WP_246406005.1">
    <property type="nucleotide sequence ID" value="NZ_JACCFS010000001.1"/>
</dbReference>
<gene>
    <name evidence="2" type="ORF">HNR10_000381</name>
</gene>
<feature type="domain" description="Thioredoxin" evidence="1">
    <location>
        <begin position="53"/>
        <end position="184"/>
    </location>
</feature>
<sequence length="184" mass="18696">MTVFVAVLSVLVGALCLLNLLLTVGVIRRLKEHTAHIEELRSSASGAPVQIMLPAGEEVGDFSARTVDGAEVSRGSLGGETLVGVFSPGCSACAEQLPLFTELAASFPGGKDRVLAVVVGDAEESAREIAELTPVARVVQEAHGGGTSTALGVNGFPALARIDTAGRVLASGYSVSDVEVLAGV</sequence>
<reference evidence="2 3" key="1">
    <citation type="submission" date="2020-07" db="EMBL/GenBank/DDBJ databases">
        <title>Sequencing the genomes of 1000 actinobacteria strains.</title>
        <authorList>
            <person name="Klenk H.-P."/>
        </authorList>
    </citation>
    <scope>NUCLEOTIDE SEQUENCE [LARGE SCALE GENOMIC DNA]</scope>
    <source>
        <strain evidence="2 3">DSM 44442</strain>
    </source>
</reference>
<proteinExistence type="predicted"/>
<dbReference type="InterPro" id="IPR013740">
    <property type="entry name" value="Redoxin"/>
</dbReference>
<name>A0A7Z0EJS7_9ACTN</name>
<dbReference type="InterPro" id="IPR036249">
    <property type="entry name" value="Thioredoxin-like_sf"/>
</dbReference>
<dbReference type="CDD" id="cd02966">
    <property type="entry name" value="TlpA_like_family"/>
    <property type="match status" value="1"/>
</dbReference>
<keyword evidence="3" id="KW-1185">Reference proteome</keyword>
<dbReference type="Gene3D" id="3.40.30.10">
    <property type="entry name" value="Glutaredoxin"/>
    <property type="match status" value="1"/>
</dbReference>
<evidence type="ECO:0000259" key="1">
    <source>
        <dbReference type="PROSITE" id="PS51352"/>
    </source>
</evidence>
<comment type="caution">
    <text evidence="2">The sequence shown here is derived from an EMBL/GenBank/DDBJ whole genome shotgun (WGS) entry which is preliminary data.</text>
</comment>
<accession>A0A7Z0EJS7</accession>
<dbReference type="PROSITE" id="PS51352">
    <property type="entry name" value="THIOREDOXIN_2"/>
    <property type="match status" value="1"/>
</dbReference>
<dbReference type="SUPFAM" id="SSF52833">
    <property type="entry name" value="Thioredoxin-like"/>
    <property type="match status" value="1"/>
</dbReference>
<evidence type="ECO:0000313" key="2">
    <source>
        <dbReference type="EMBL" id="NYJ32500.1"/>
    </source>
</evidence>
<dbReference type="Pfam" id="PF08534">
    <property type="entry name" value="Redoxin"/>
    <property type="match status" value="1"/>
</dbReference>
<evidence type="ECO:0000313" key="3">
    <source>
        <dbReference type="Proteomes" id="UP000572051"/>
    </source>
</evidence>
<dbReference type="GO" id="GO:0016491">
    <property type="term" value="F:oxidoreductase activity"/>
    <property type="evidence" value="ECO:0007669"/>
    <property type="project" value="InterPro"/>
</dbReference>
<dbReference type="EMBL" id="JACCFS010000001">
    <property type="protein sequence ID" value="NYJ32500.1"/>
    <property type="molecule type" value="Genomic_DNA"/>
</dbReference>
<dbReference type="GO" id="GO:0016853">
    <property type="term" value="F:isomerase activity"/>
    <property type="evidence" value="ECO:0007669"/>
    <property type="project" value="UniProtKB-KW"/>
</dbReference>
<dbReference type="AlphaFoldDB" id="A0A7Z0EJS7"/>
<dbReference type="Proteomes" id="UP000572051">
    <property type="component" value="Unassembled WGS sequence"/>
</dbReference>
<keyword evidence="2" id="KW-0413">Isomerase</keyword>